<accession>A0A2Z4G700</accession>
<name>A0A2Z4G700_9BACT</name>
<organism evidence="3 4">
    <name type="scientific">Arcticibacterium luteifluviistationis</name>
    <dbReference type="NCBI Taxonomy" id="1784714"/>
    <lineage>
        <taxon>Bacteria</taxon>
        <taxon>Pseudomonadati</taxon>
        <taxon>Bacteroidota</taxon>
        <taxon>Cytophagia</taxon>
        <taxon>Cytophagales</taxon>
        <taxon>Leadbetterellaceae</taxon>
        <taxon>Arcticibacterium</taxon>
    </lineage>
</organism>
<dbReference type="OrthoDB" id="1522549at2"/>
<dbReference type="AlphaFoldDB" id="A0A2Z4G700"/>
<evidence type="ECO:0008006" key="5">
    <source>
        <dbReference type="Google" id="ProtNLM"/>
    </source>
</evidence>
<dbReference type="InterPro" id="IPR011990">
    <property type="entry name" value="TPR-like_helical_dom_sf"/>
</dbReference>
<protein>
    <recommendedName>
        <fullName evidence="5">Tetratricopeptide repeat-like domain-containing protein</fullName>
    </recommendedName>
</protein>
<evidence type="ECO:0000313" key="4">
    <source>
        <dbReference type="Proteomes" id="UP000249873"/>
    </source>
</evidence>
<dbReference type="SUPFAM" id="SSF48452">
    <property type="entry name" value="TPR-like"/>
    <property type="match status" value="1"/>
</dbReference>
<feature type="coiled-coil region" evidence="2">
    <location>
        <begin position="373"/>
        <end position="401"/>
    </location>
</feature>
<sequence>MNAKFNASIDADDYYEWAIHKIDSSRIEDFTATLPILYRIDSNETVVSKPELDEVIRLTSLVAERHSNSKYLDGSYLLLGKARLFKGDFINASEVFKYVNSNHKSEEYQNKALIWLMRTYLESNDLNKADEVSKAVVNLDLSKKDKADFFEIKAAYHQQKGELALAAVFLEEALKTMKKSTRKARAHFIVGQLYADLQRGSLARTNWKAVVKNKPTYDLEFNAGIELLMLGSGLGDNANANFQKMLEDRKNVDLKDKIYFKMAEAKAQQGKYTSAIKDYSTSIQLATNKTQKAGAYLQIAEIYYSKLQQYEMASKYYDSTLFNMNERSLNFKEISEKANSLADFVKYRNVLHMEDSLQNLAAMNPLALESKVEKMLKAEEAEKLKQIKEAEELAKEQENKSTSGNSGSSNPNSWFFYDQVSLTRSRTAFIRNWGQRPLEDDWRRRDKEIGSISFKIEKGIVGQDDVEVDEEAAAKEKEQARKMAELETQKQAMLSKIPDTPQKLAQSKRRQEEAYYQLGKIYRLQFNEIDNAQKTFTTLLQKFPNTDYEQEVLYFLALMADNKNSNPYRSALISKFPLSTYARQLKRGSVEINADTESNAERDYAVLYAEFKNGNVAAALEKAEKGLYDYTGTSLEDKFAMLRIMLLAKTDKTTNYRIALMDFMRSYPSSNLLPQVSGMLSTLSKNK</sequence>
<evidence type="ECO:0000256" key="2">
    <source>
        <dbReference type="SAM" id="Coils"/>
    </source>
</evidence>
<keyword evidence="1" id="KW-0802">TPR repeat</keyword>
<keyword evidence="2" id="KW-0175">Coiled coil</keyword>
<feature type="repeat" description="TPR" evidence="1">
    <location>
        <begin position="256"/>
        <end position="289"/>
    </location>
</feature>
<dbReference type="KEGG" id="als:DJ013_01560"/>
<evidence type="ECO:0000313" key="3">
    <source>
        <dbReference type="EMBL" id="AWV96931.1"/>
    </source>
</evidence>
<dbReference type="EMBL" id="CP029480">
    <property type="protein sequence ID" value="AWV96931.1"/>
    <property type="molecule type" value="Genomic_DNA"/>
</dbReference>
<gene>
    <name evidence="3" type="ORF">DJ013_01560</name>
</gene>
<keyword evidence="4" id="KW-1185">Reference proteome</keyword>
<reference evidence="3 4" key="1">
    <citation type="submission" date="2018-05" db="EMBL/GenBank/DDBJ databases">
        <title>Complete genome sequence of Arcticibacterium luteifluviistationis SM1504T, a cytophagaceae bacterium isolated from Arctic surface seawater.</title>
        <authorList>
            <person name="Li Y."/>
            <person name="Qin Q.-L."/>
        </authorList>
    </citation>
    <scope>NUCLEOTIDE SEQUENCE [LARGE SCALE GENOMIC DNA]</scope>
    <source>
        <strain evidence="3 4">SM1504</strain>
    </source>
</reference>
<dbReference type="Gene3D" id="1.25.40.10">
    <property type="entry name" value="Tetratricopeptide repeat domain"/>
    <property type="match status" value="3"/>
</dbReference>
<dbReference type="PROSITE" id="PS50005">
    <property type="entry name" value="TPR"/>
    <property type="match status" value="1"/>
</dbReference>
<dbReference type="Pfam" id="PF13174">
    <property type="entry name" value="TPR_6"/>
    <property type="match status" value="1"/>
</dbReference>
<dbReference type="SMART" id="SM00028">
    <property type="entry name" value="TPR"/>
    <property type="match status" value="5"/>
</dbReference>
<proteinExistence type="predicted"/>
<dbReference type="InterPro" id="IPR019734">
    <property type="entry name" value="TPR_rpt"/>
</dbReference>
<dbReference type="Proteomes" id="UP000249873">
    <property type="component" value="Chromosome"/>
</dbReference>
<evidence type="ECO:0000256" key="1">
    <source>
        <dbReference type="PROSITE-ProRule" id="PRU00339"/>
    </source>
</evidence>